<reference evidence="1 2" key="1">
    <citation type="journal article" date="2018" name="PLoS Genet.">
        <title>Population sequencing reveals clonal diversity and ancestral inbreeding in the grapevine cultivar Chardonnay.</title>
        <authorList>
            <person name="Roach M.J."/>
            <person name="Johnson D.L."/>
            <person name="Bohlmann J."/>
            <person name="van Vuuren H.J."/>
            <person name="Jones S.J."/>
            <person name="Pretorius I.S."/>
            <person name="Schmidt S.A."/>
            <person name="Borneman A.R."/>
        </authorList>
    </citation>
    <scope>NUCLEOTIDE SEQUENCE [LARGE SCALE GENOMIC DNA]</scope>
    <source>
        <strain evidence="2">cv. Chardonnay</strain>
        <tissue evidence="1">Leaf</tissue>
    </source>
</reference>
<proteinExistence type="predicted"/>
<dbReference type="PANTHER" id="PTHR36617:SF15">
    <property type="entry name" value="REVERSE TRANSCRIPTASE ZINC-BINDING DOMAIN-CONTAINING PROTEIN"/>
    <property type="match status" value="1"/>
</dbReference>
<dbReference type="AlphaFoldDB" id="A0A438GFL5"/>
<accession>A0A438GFL5</accession>
<evidence type="ECO:0000313" key="1">
    <source>
        <dbReference type="EMBL" id="RVW70981.1"/>
    </source>
</evidence>
<protein>
    <submittedName>
        <fullName evidence="1">Uncharacterized protein</fullName>
    </submittedName>
</protein>
<dbReference type="PANTHER" id="PTHR36617">
    <property type="entry name" value="PROTEIN, PUTATIVE-RELATED"/>
    <property type="match status" value="1"/>
</dbReference>
<sequence>MLCVASSKVREVYGVGLWKAIKKEEDVLSCKVSFLVGDSRRVRFWKDKWYGDEPLCISFPSLFVVAFSKEVWVELVWSHSSEGGCWAPYFFRHFDDWEMESLERFLLRLHGRRVSKDKEDDIMWIESKDGTFSVKSLFKAWELGRQSVFLTRVI</sequence>
<dbReference type="EMBL" id="QGNW01000449">
    <property type="protein sequence ID" value="RVW70981.1"/>
    <property type="molecule type" value="Genomic_DNA"/>
</dbReference>
<organism evidence="1 2">
    <name type="scientific">Vitis vinifera</name>
    <name type="common">Grape</name>
    <dbReference type="NCBI Taxonomy" id="29760"/>
    <lineage>
        <taxon>Eukaryota</taxon>
        <taxon>Viridiplantae</taxon>
        <taxon>Streptophyta</taxon>
        <taxon>Embryophyta</taxon>
        <taxon>Tracheophyta</taxon>
        <taxon>Spermatophyta</taxon>
        <taxon>Magnoliopsida</taxon>
        <taxon>eudicotyledons</taxon>
        <taxon>Gunneridae</taxon>
        <taxon>Pentapetalae</taxon>
        <taxon>rosids</taxon>
        <taxon>Vitales</taxon>
        <taxon>Vitaceae</taxon>
        <taxon>Viteae</taxon>
        <taxon>Vitis</taxon>
    </lineage>
</organism>
<comment type="caution">
    <text evidence="1">The sequence shown here is derived from an EMBL/GenBank/DDBJ whole genome shotgun (WGS) entry which is preliminary data.</text>
</comment>
<name>A0A438GFL5_VITVI</name>
<evidence type="ECO:0000313" key="2">
    <source>
        <dbReference type="Proteomes" id="UP000288805"/>
    </source>
</evidence>
<dbReference type="Proteomes" id="UP000288805">
    <property type="component" value="Unassembled WGS sequence"/>
</dbReference>
<gene>
    <name evidence="1" type="ORF">CK203_059677</name>
</gene>